<proteinExistence type="predicted"/>
<evidence type="ECO:0000313" key="2">
    <source>
        <dbReference type="EMBL" id="ELY99585.1"/>
    </source>
</evidence>
<accession>M0ALK5</accession>
<keyword evidence="3" id="KW-1185">Reference proteome</keyword>
<reference evidence="2 3" key="1">
    <citation type="journal article" date="2014" name="PLoS Genet.">
        <title>Phylogenetically driven sequencing of extremely halophilic archaea reveals strategies for static and dynamic osmo-response.</title>
        <authorList>
            <person name="Becker E.A."/>
            <person name="Seitzer P.M."/>
            <person name="Tritt A."/>
            <person name="Larsen D."/>
            <person name="Krusor M."/>
            <person name="Yao A.I."/>
            <person name="Wu D."/>
            <person name="Madern D."/>
            <person name="Eisen J.A."/>
            <person name="Darling A.E."/>
            <person name="Facciotti M.T."/>
        </authorList>
    </citation>
    <scope>NUCLEOTIDE SEQUENCE [LARGE SCALE GENOMIC DNA]</scope>
    <source>
        <strain evidence="2 3">DSM 13077</strain>
    </source>
</reference>
<gene>
    <name evidence="2" type="ORF">C480_19979</name>
</gene>
<comment type="caution">
    <text evidence="2">The sequence shown here is derived from an EMBL/GenBank/DDBJ whole genome shotgun (WGS) entry which is preliminary data.</text>
</comment>
<dbReference type="Proteomes" id="UP000011591">
    <property type="component" value="Unassembled WGS sequence"/>
</dbReference>
<organism evidence="2 3">
    <name type="scientific">Natrialba aegyptia DSM 13077</name>
    <dbReference type="NCBI Taxonomy" id="1227491"/>
    <lineage>
        <taxon>Archaea</taxon>
        <taxon>Methanobacteriati</taxon>
        <taxon>Methanobacteriota</taxon>
        <taxon>Stenosarchaea group</taxon>
        <taxon>Halobacteria</taxon>
        <taxon>Halobacteriales</taxon>
        <taxon>Natrialbaceae</taxon>
        <taxon>Natrialba</taxon>
    </lineage>
</organism>
<dbReference type="RefSeq" id="WP_006667377.1">
    <property type="nucleotide sequence ID" value="NZ_AOIP01000056.1"/>
</dbReference>
<sequence>MTADDLDPDTVSGSDQALGVDDPTPDLVYDDQEYQSEGDAVDGEKVTTDGLHKALRKAERDLREIDEQLPDPLTLNDSLTELRATTAVYARLGPEHSNRGD</sequence>
<evidence type="ECO:0000256" key="1">
    <source>
        <dbReference type="SAM" id="MobiDB-lite"/>
    </source>
</evidence>
<dbReference type="AlphaFoldDB" id="M0ALK5"/>
<feature type="region of interest" description="Disordered" evidence="1">
    <location>
        <begin position="1"/>
        <end position="27"/>
    </location>
</feature>
<protein>
    <submittedName>
        <fullName evidence="2">Uncharacterized protein</fullName>
    </submittedName>
</protein>
<dbReference type="EMBL" id="AOIP01000056">
    <property type="protein sequence ID" value="ELY99585.1"/>
    <property type="molecule type" value="Genomic_DNA"/>
</dbReference>
<dbReference type="OrthoDB" id="205817at2157"/>
<name>M0ALK5_9EURY</name>
<evidence type="ECO:0000313" key="3">
    <source>
        <dbReference type="Proteomes" id="UP000011591"/>
    </source>
</evidence>